<dbReference type="GO" id="GO:0016787">
    <property type="term" value="F:hydrolase activity"/>
    <property type="evidence" value="ECO:0007669"/>
    <property type="project" value="UniProtKB-KW"/>
</dbReference>
<gene>
    <name evidence="1" type="ORF">F3W81_13350</name>
</gene>
<dbReference type="CDD" id="cd02603">
    <property type="entry name" value="HAD_sEH-N_like"/>
    <property type="match status" value="1"/>
</dbReference>
<dbReference type="RefSeq" id="WP_193079635.1">
    <property type="nucleotide sequence ID" value="NZ_CP045201.1"/>
</dbReference>
<dbReference type="SFLD" id="SFLDS00003">
    <property type="entry name" value="Haloacid_Dehalogenase"/>
    <property type="match status" value="1"/>
</dbReference>
<protein>
    <submittedName>
        <fullName evidence="1">HAD-IA family hydrolase</fullName>
    </submittedName>
</protein>
<keyword evidence="2" id="KW-1185">Reference proteome</keyword>
<dbReference type="SFLD" id="SFLDG01129">
    <property type="entry name" value="C1.5:_HAD__Beta-PGM__Phosphata"/>
    <property type="match status" value="1"/>
</dbReference>
<dbReference type="Proteomes" id="UP000594118">
    <property type="component" value="Chromosome"/>
</dbReference>
<evidence type="ECO:0000313" key="1">
    <source>
        <dbReference type="EMBL" id="QOL81721.1"/>
    </source>
</evidence>
<dbReference type="PRINTS" id="PR00413">
    <property type="entry name" value="HADHALOGNASE"/>
</dbReference>
<dbReference type="SUPFAM" id="SSF56784">
    <property type="entry name" value="HAD-like"/>
    <property type="match status" value="1"/>
</dbReference>
<dbReference type="InterPro" id="IPR006439">
    <property type="entry name" value="HAD-SF_hydro_IA"/>
</dbReference>
<dbReference type="EMBL" id="CP045201">
    <property type="protein sequence ID" value="QOL81721.1"/>
    <property type="molecule type" value="Genomic_DNA"/>
</dbReference>
<evidence type="ECO:0000313" key="2">
    <source>
        <dbReference type="Proteomes" id="UP000594118"/>
    </source>
</evidence>
<dbReference type="InterPro" id="IPR036412">
    <property type="entry name" value="HAD-like_sf"/>
</dbReference>
<dbReference type="AlphaFoldDB" id="A0A7L9WMV5"/>
<sequence length="209" mass="23076">MQTELAKAVVFDIGNVLIGWNPEQHYDAVIGADRRKALFAEVDLHAMNDQVDLGGDMAALTSELAEATPQWRDEILMWHSDWLKMAAPAIPHSARLLRALRAKGIPVFALSNFGIGTFDIACQAYPVLTEFDRKYVSGHMQVIKPDAQIYQMLEEDSGLSGAELIFTDDRTNNIEAAAARGWQTHTFTGPEGWAERLVADGYLTAEEAA</sequence>
<dbReference type="Gene3D" id="1.10.150.240">
    <property type="entry name" value="Putative phosphatase, domain 2"/>
    <property type="match status" value="1"/>
</dbReference>
<dbReference type="Gene3D" id="3.40.50.1000">
    <property type="entry name" value="HAD superfamily/HAD-like"/>
    <property type="match status" value="1"/>
</dbReference>
<dbReference type="NCBIfam" id="TIGR01509">
    <property type="entry name" value="HAD-SF-IA-v3"/>
    <property type="match status" value="1"/>
</dbReference>
<dbReference type="InterPro" id="IPR023198">
    <property type="entry name" value="PGP-like_dom2"/>
</dbReference>
<name>A0A7L9WMV5_9RHOB</name>
<dbReference type="PANTHER" id="PTHR43611">
    <property type="entry name" value="ALPHA-D-GLUCOSE 1-PHOSPHATE PHOSPHATASE"/>
    <property type="match status" value="1"/>
</dbReference>
<accession>A0A7L9WMV5</accession>
<dbReference type="InterPro" id="IPR023214">
    <property type="entry name" value="HAD_sf"/>
</dbReference>
<organism evidence="1 2">
    <name type="scientific">Pseudooceanicola spongiae</name>
    <dbReference type="NCBI Taxonomy" id="2613965"/>
    <lineage>
        <taxon>Bacteria</taxon>
        <taxon>Pseudomonadati</taxon>
        <taxon>Pseudomonadota</taxon>
        <taxon>Alphaproteobacteria</taxon>
        <taxon>Rhodobacterales</taxon>
        <taxon>Paracoccaceae</taxon>
        <taxon>Pseudooceanicola</taxon>
    </lineage>
</organism>
<keyword evidence="1" id="KW-0378">Hydrolase</keyword>
<dbReference type="PANTHER" id="PTHR43611:SF3">
    <property type="entry name" value="FLAVIN MONONUCLEOTIDE HYDROLASE 1, CHLOROPLATIC"/>
    <property type="match status" value="1"/>
</dbReference>
<dbReference type="KEGG" id="pshq:F3W81_13350"/>
<reference evidence="1 2" key="1">
    <citation type="submission" date="2019-10" db="EMBL/GenBank/DDBJ databases">
        <title>Pseudopuniceibacterium sp. HQ09 islated from Antarctica.</title>
        <authorList>
            <person name="Liao L."/>
            <person name="Su S."/>
            <person name="Chen B."/>
            <person name="Yu Y."/>
        </authorList>
    </citation>
    <scope>NUCLEOTIDE SEQUENCE [LARGE SCALE GENOMIC DNA]</scope>
    <source>
        <strain evidence="1 2">HQ09</strain>
    </source>
</reference>
<proteinExistence type="predicted"/>
<dbReference type="Pfam" id="PF00702">
    <property type="entry name" value="Hydrolase"/>
    <property type="match status" value="1"/>
</dbReference>